<keyword evidence="2" id="KW-1133">Transmembrane helix</keyword>
<feature type="transmembrane region" description="Helical" evidence="2">
    <location>
        <begin position="80"/>
        <end position="101"/>
    </location>
</feature>
<accession>A0A852VYY3</accession>
<feature type="transmembrane region" description="Helical" evidence="2">
    <location>
        <begin position="139"/>
        <end position="160"/>
    </location>
</feature>
<gene>
    <name evidence="3" type="ORF">BJY20_002317</name>
</gene>
<sequence>MSNPLLNRVSNDAQRGYAGFRESGVRSQQGAGQQGYAPQQPGQYGQPGLGRPQPGFGEPGAGPGLGGDGGGGRAITIDDVITRTGALFAVLVAVAAVAWTASAMSPAVGGVLFMVGLVGTLGLGLYIGFRRKPVSATLAMVYAVVEGVFVGAISQTYHAMFDATGGSIFESIVTQAILATLCVFGSMLLLYKTGVIKVTDKFRSIVSMMVMGYFVFSLINLGYMLFFGGSPFGFGGTGWMGIGISLFAIGLAAVMLTLDFDNIDKAINAGLPSTFAWTLAIGLLITLVWLYLEILRLLGRLRSD</sequence>
<feature type="transmembrane region" description="Helical" evidence="2">
    <location>
        <begin position="270"/>
        <end position="292"/>
    </location>
</feature>
<dbReference type="PANTHER" id="PTHR41282">
    <property type="entry name" value="CONSERVED TRANSMEMBRANE PROTEIN-RELATED"/>
    <property type="match status" value="1"/>
</dbReference>
<feature type="compositionally biased region" description="Polar residues" evidence="1">
    <location>
        <begin position="1"/>
        <end position="13"/>
    </location>
</feature>
<feature type="compositionally biased region" description="Low complexity" evidence="1">
    <location>
        <begin position="28"/>
        <end position="56"/>
    </location>
</feature>
<dbReference type="RefSeq" id="WP_185991686.1">
    <property type="nucleotide sequence ID" value="NZ_JACCAE010000001.1"/>
</dbReference>
<keyword evidence="2" id="KW-0812">Transmembrane</keyword>
<proteinExistence type="predicted"/>
<evidence type="ECO:0000256" key="1">
    <source>
        <dbReference type="SAM" id="MobiDB-lite"/>
    </source>
</evidence>
<keyword evidence="2" id="KW-0472">Membrane</keyword>
<dbReference type="InterPro" id="IPR010539">
    <property type="entry name" value="BaxI_1-like"/>
</dbReference>
<comment type="caution">
    <text evidence="3">The sequence shown here is derived from an EMBL/GenBank/DDBJ whole genome shotgun (WGS) entry which is preliminary data.</text>
</comment>
<dbReference type="AlphaFoldDB" id="A0A852VYY3"/>
<organism evidence="3 4">
    <name type="scientific">Janibacter cremeus</name>
    <dbReference type="NCBI Taxonomy" id="1285192"/>
    <lineage>
        <taxon>Bacteria</taxon>
        <taxon>Bacillati</taxon>
        <taxon>Actinomycetota</taxon>
        <taxon>Actinomycetes</taxon>
        <taxon>Micrococcales</taxon>
        <taxon>Intrasporangiaceae</taxon>
        <taxon>Janibacter</taxon>
    </lineage>
</organism>
<feature type="transmembrane region" description="Helical" evidence="2">
    <location>
        <begin position="172"/>
        <end position="191"/>
    </location>
</feature>
<dbReference type="PANTHER" id="PTHR41282:SF1">
    <property type="entry name" value="CONSERVED TRANSMEMBRANE PROTEIN-RELATED"/>
    <property type="match status" value="1"/>
</dbReference>
<evidence type="ECO:0000313" key="4">
    <source>
        <dbReference type="Proteomes" id="UP000554054"/>
    </source>
</evidence>
<name>A0A852VYY3_9MICO</name>
<feature type="transmembrane region" description="Helical" evidence="2">
    <location>
        <begin position="203"/>
        <end position="226"/>
    </location>
</feature>
<feature type="transmembrane region" description="Helical" evidence="2">
    <location>
        <begin position="107"/>
        <end position="127"/>
    </location>
</feature>
<evidence type="ECO:0000313" key="3">
    <source>
        <dbReference type="EMBL" id="NYF98925.1"/>
    </source>
</evidence>
<reference evidence="3 4" key="1">
    <citation type="submission" date="2020-07" db="EMBL/GenBank/DDBJ databases">
        <title>Sequencing the genomes of 1000 actinobacteria strains.</title>
        <authorList>
            <person name="Klenk H.-P."/>
        </authorList>
    </citation>
    <scope>NUCLEOTIDE SEQUENCE [LARGE SCALE GENOMIC DNA]</scope>
    <source>
        <strain evidence="3 4">DSM 26154</strain>
    </source>
</reference>
<evidence type="ECO:0000256" key="2">
    <source>
        <dbReference type="SAM" id="Phobius"/>
    </source>
</evidence>
<keyword evidence="4" id="KW-1185">Reference proteome</keyword>
<protein>
    <submittedName>
        <fullName evidence="3">Putative YccA/Bax inhibitor family protein</fullName>
    </submittedName>
</protein>
<dbReference type="Pfam" id="PF12811">
    <property type="entry name" value="BaxI_1"/>
    <property type="match status" value="1"/>
</dbReference>
<dbReference type="EMBL" id="JACCAE010000001">
    <property type="protein sequence ID" value="NYF98925.1"/>
    <property type="molecule type" value="Genomic_DNA"/>
</dbReference>
<feature type="transmembrane region" description="Helical" evidence="2">
    <location>
        <begin position="238"/>
        <end position="258"/>
    </location>
</feature>
<feature type="compositionally biased region" description="Gly residues" evidence="1">
    <location>
        <begin position="57"/>
        <end position="69"/>
    </location>
</feature>
<dbReference type="Proteomes" id="UP000554054">
    <property type="component" value="Unassembled WGS sequence"/>
</dbReference>
<feature type="region of interest" description="Disordered" evidence="1">
    <location>
        <begin position="1"/>
        <end position="69"/>
    </location>
</feature>